<evidence type="ECO:0008006" key="4">
    <source>
        <dbReference type="Google" id="ProtNLM"/>
    </source>
</evidence>
<dbReference type="Proteomes" id="UP000010802">
    <property type="component" value="Chromosome"/>
</dbReference>
<dbReference type="AlphaFoldDB" id="F4LS55"/>
<evidence type="ECO:0000256" key="1">
    <source>
        <dbReference type="SAM" id="MobiDB-lite"/>
    </source>
</evidence>
<evidence type="ECO:0000313" key="2">
    <source>
        <dbReference type="EMBL" id="CDI40288.1"/>
    </source>
</evidence>
<protein>
    <recommendedName>
        <fullName evidence="4">CRISPR-associated protein, Csh1 family</fullName>
    </recommendedName>
</protein>
<dbReference type="InterPro" id="IPR013389">
    <property type="entry name" value="CRISPR-assoc_prot_Cas8b"/>
</dbReference>
<accession>F4LS55</accession>
<dbReference type="OrthoDB" id="1706583at2"/>
<dbReference type="Pfam" id="PF09484">
    <property type="entry name" value="Cas_TM1802"/>
    <property type="match status" value="1"/>
</dbReference>
<reference evidence="3" key="1">
    <citation type="journal article" date="2013" name="Genome Announc.">
        <title>First genome sequence of a syntrophic acetate-oxidizing bacterium, Tepidanaerobacter acetatoxydans strain Re1.</title>
        <authorList>
            <person name="Manzoor S."/>
            <person name="Bongcam-Rudloff E."/>
            <person name="Schnurer A."/>
            <person name="Muller B."/>
        </authorList>
    </citation>
    <scope>NUCLEOTIDE SEQUENCE [LARGE SCALE GENOMIC DNA]</scope>
    <source>
        <strain evidence="3">Re1</strain>
    </source>
</reference>
<dbReference type="EMBL" id="HF563609">
    <property type="protein sequence ID" value="CDI40288.1"/>
    <property type="molecule type" value="Genomic_DNA"/>
</dbReference>
<dbReference type="eggNOG" id="ENOG502Z952">
    <property type="taxonomic scope" value="Bacteria"/>
</dbReference>
<keyword evidence="3" id="KW-1185">Reference proteome</keyword>
<evidence type="ECO:0000313" key="3">
    <source>
        <dbReference type="Proteomes" id="UP000010802"/>
    </source>
</evidence>
<dbReference type="KEGG" id="tep:TepRe1_0107"/>
<sequence>MSIPKLTALIGESASERFQDEFTPLMKSIKKVKDDETPYIVFLVMDLAKEEIYFKLNKKLTEDSVNEYYYFGNNSGSGAQYYLTRDSKSLRYLLTRTFNELYISLSKNDLENGELAKLIKKMEEKKLVKLGKKQGENCFNLEKLSLAKSGKVKDIKLGRGKSDVNDIYLEGKRYHPEDFIRIFLQDANKKNKFVLIVPKVITEDGHEIILSTHDEYLELVRRENKLGSNQNLTKDSNKNKRICYICKKEGPDVSSEYSKKFSRTGINKIFTTTTINTSPFLKKSDYDKVYSICIDCYQKLKAGEKVISMDFRSKIAGEDVFIIPQGLLGDFDYNYLGILKKDVDLAFKSSDAKEWFETIKSEQDLSGVRQYLVNFIIYRTDGTSLTVLETIEDVPMLRLEKIMEIFANITNELKPHIKNFSLGSVYRLIPVKVNDKGKQIDVGRVLSLYKAILSGEKISSRTLFDYALEGLEKGIKQLEKATINNYYNMGLTRYLNGYEDFFIKRLIFGYIVLFKACQELNLLDREVFKFQKEEEDDFMDNFETPSKEVNALIRRIEEFLKRQGFNNNAKAMFYLGVLVNRVAMAQMEKEHKKKPILKKIQFQGMNAKEVYGLYQDVVEKLIQYNKMTLFTEAIMNRFHYYYGSLDGDWKLDDRANVFYIMAGYSYMVGNKALDFTKEEEEAEIGVGDEEEVSEDRIEE</sequence>
<gene>
    <name evidence="2" type="ordered locus">TEPIRE1_0111</name>
</gene>
<dbReference type="HOGENOM" id="CLU_027704_0_0_9"/>
<organism evidence="2 3">
    <name type="scientific">Tepidanaerobacter acetatoxydans (strain DSM 21804 / JCM 16047 / Re1)</name>
    <dbReference type="NCBI Taxonomy" id="1209989"/>
    <lineage>
        <taxon>Bacteria</taxon>
        <taxon>Bacillati</taxon>
        <taxon>Bacillota</taxon>
        <taxon>Clostridia</taxon>
        <taxon>Thermosediminibacterales</taxon>
        <taxon>Tepidanaerobacteraceae</taxon>
        <taxon>Tepidanaerobacter</taxon>
    </lineage>
</organism>
<dbReference type="RefSeq" id="WP_013777242.1">
    <property type="nucleotide sequence ID" value="NC_015519.1"/>
</dbReference>
<name>F4LS55_TEPAE</name>
<feature type="region of interest" description="Disordered" evidence="1">
    <location>
        <begin position="680"/>
        <end position="699"/>
    </location>
</feature>
<proteinExistence type="predicted"/>
<dbReference type="STRING" id="1209989.TepRe1_0107"/>
<dbReference type="KEGG" id="tae:TepiRe1_0111"/>